<dbReference type="Gene3D" id="3.30.60.60">
    <property type="entry name" value="N-acetyl transferase-like"/>
    <property type="match status" value="1"/>
</dbReference>
<keyword evidence="6" id="KW-1017">Isopeptide bond</keyword>
<dbReference type="GO" id="GO:0036408">
    <property type="term" value="F:histone H3K14 acetyltransferase activity"/>
    <property type="evidence" value="ECO:0007669"/>
    <property type="project" value="UniProtKB-ARBA"/>
</dbReference>
<keyword evidence="11" id="KW-0227">DNA damage</keyword>
<dbReference type="GO" id="GO:0006260">
    <property type="term" value="P:DNA replication"/>
    <property type="evidence" value="ECO:0007669"/>
    <property type="project" value="UniProtKB-KW"/>
</dbReference>
<dbReference type="InterPro" id="IPR040706">
    <property type="entry name" value="Zf-MYST"/>
</dbReference>
<evidence type="ECO:0000256" key="17">
    <source>
        <dbReference type="ARBA" id="ARBA00023015"/>
    </source>
</evidence>
<dbReference type="PROSITE" id="PS51802">
    <property type="entry name" value="ZF_CCHHC"/>
    <property type="match status" value="1"/>
</dbReference>
<keyword evidence="20 25" id="KW-0539">Nucleus</keyword>
<dbReference type="InterPro" id="IPR002515">
    <property type="entry name" value="Znf_C2H2C"/>
</dbReference>
<dbReference type="InterPro" id="IPR036388">
    <property type="entry name" value="WH-like_DNA-bd_sf"/>
</dbReference>
<dbReference type="Gene3D" id="1.10.10.10">
    <property type="entry name" value="Winged helix-like DNA-binding domain superfamily/Winged helix DNA-binding domain"/>
    <property type="match status" value="1"/>
</dbReference>
<dbReference type="GeneTree" id="ENSGT00940000157744"/>
<keyword evidence="15" id="KW-0156">Chromatin regulator</keyword>
<feature type="compositionally biased region" description="Basic and acidic residues" evidence="26">
    <location>
        <begin position="26"/>
        <end position="35"/>
    </location>
</feature>
<dbReference type="Pfam" id="PF01530">
    <property type="entry name" value="zf-C2HC"/>
    <property type="match status" value="1"/>
</dbReference>
<evidence type="ECO:0000259" key="27">
    <source>
        <dbReference type="PROSITE" id="PS51726"/>
    </source>
</evidence>
<dbReference type="PANTHER" id="PTHR10615:SF161">
    <property type="entry name" value="HISTONE ACETYLTRANSFERASE KAT7"/>
    <property type="match status" value="1"/>
</dbReference>
<dbReference type="GO" id="GO:0008270">
    <property type="term" value="F:zinc ion binding"/>
    <property type="evidence" value="ECO:0007669"/>
    <property type="project" value="UniProtKB-KW"/>
</dbReference>
<evidence type="ECO:0000256" key="2">
    <source>
        <dbReference type="ARBA" id="ARBA00004514"/>
    </source>
</evidence>
<accession>A0A3Q2QZB0</accession>
<feature type="domain" description="MYST-type HAT" evidence="27">
    <location>
        <begin position="360"/>
        <end position="634"/>
    </location>
</feature>
<dbReference type="GO" id="GO:0000775">
    <property type="term" value="C:chromosome, centromeric region"/>
    <property type="evidence" value="ECO:0007669"/>
    <property type="project" value="UniProtKB-SubCell"/>
</dbReference>
<evidence type="ECO:0000256" key="7">
    <source>
        <dbReference type="ARBA" id="ARBA00022553"/>
    </source>
</evidence>
<name>A0A3Q2QZB0_FUNHE</name>
<dbReference type="InterPro" id="IPR050603">
    <property type="entry name" value="MYST_HAT"/>
</dbReference>
<feature type="region of interest" description="Disordered" evidence="26">
    <location>
        <begin position="252"/>
        <end position="322"/>
    </location>
</feature>
<evidence type="ECO:0000256" key="4">
    <source>
        <dbReference type="ARBA" id="ARBA00010107"/>
    </source>
</evidence>
<evidence type="ECO:0000256" key="14">
    <source>
        <dbReference type="ARBA" id="ARBA00022843"/>
    </source>
</evidence>
<reference evidence="28" key="2">
    <citation type="submission" date="2025-09" db="UniProtKB">
        <authorList>
            <consortium name="Ensembl"/>
        </authorList>
    </citation>
    <scope>IDENTIFICATION</scope>
</reference>
<evidence type="ECO:0000256" key="16">
    <source>
        <dbReference type="ARBA" id="ARBA00022990"/>
    </source>
</evidence>
<feature type="region of interest" description="Disordered" evidence="26">
    <location>
        <begin position="618"/>
        <end position="638"/>
    </location>
</feature>
<organism evidence="28 29">
    <name type="scientific">Fundulus heteroclitus</name>
    <name type="common">Killifish</name>
    <name type="synonym">Mummichog</name>
    <dbReference type="NCBI Taxonomy" id="8078"/>
    <lineage>
        <taxon>Eukaryota</taxon>
        <taxon>Metazoa</taxon>
        <taxon>Chordata</taxon>
        <taxon>Craniata</taxon>
        <taxon>Vertebrata</taxon>
        <taxon>Euteleostomi</taxon>
        <taxon>Actinopterygii</taxon>
        <taxon>Neopterygii</taxon>
        <taxon>Teleostei</taxon>
        <taxon>Neoteleostei</taxon>
        <taxon>Acanthomorphata</taxon>
        <taxon>Ovalentaria</taxon>
        <taxon>Atherinomorphae</taxon>
        <taxon>Cyprinodontiformes</taxon>
        <taxon>Fundulidae</taxon>
        <taxon>Fundulus</taxon>
    </lineage>
</organism>
<keyword evidence="9" id="KW-0235">DNA replication</keyword>
<dbReference type="GO" id="GO:0003682">
    <property type="term" value="F:chromatin binding"/>
    <property type="evidence" value="ECO:0007669"/>
    <property type="project" value="TreeGrafter"/>
</dbReference>
<dbReference type="InterPro" id="IPR036060">
    <property type="entry name" value="Znf_C2H2C_sf"/>
</dbReference>
<keyword evidence="16" id="KW-0007">Acetylation</keyword>
<evidence type="ECO:0000256" key="11">
    <source>
        <dbReference type="ARBA" id="ARBA00022763"/>
    </source>
</evidence>
<keyword evidence="5" id="KW-0963">Cytoplasm</keyword>
<comment type="catalytic activity">
    <reaction evidence="25">
        <text>L-lysyl-[protein] + acetyl-CoA = N(6)-acetyl-L-lysyl-[protein] + CoA + H(+)</text>
        <dbReference type="Rhea" id="RHEA:45948"/>
        <dbReference type="Rhea" id="RHEA-COMP:9752"/>
        <dbReference type="Rhea" id="RHEA-COMP:10731"/>
        <dbReference type="ChEBI" id="CHEBI:15378"/>
        <dbReference type="ChEBI" id="CHEBI:29969"/>
        <dbReference type="ChEBI" id="CHEBI:57287"/>
        <dbReference type="ChEBI" id="CHEBI:57288"/>
        <dbReference type="ChEBI" id="CHEBI:61930"/>
        <dbReference type="EC" id="2.3.1.48"/>
    </reaction>
</comment>
<keyword evidence="18" id="KW-0804">Transcription</keyword>
<dbReference type="EC" id="2.3.1.48" evidence="25"/>
<dbReference type="GO" id="GO:0006281">
    <property type="term" value="P:DNA repair"/>
    <property type="evidence" value="ECO:0007669"/>
    <property type="project" value="UniProtKB-KW"/>
</dbReference>
<evidence type="ECO:0000256" key="10">
    <source>
        <dbReference type="ARBA" id="ARBA00022723"/>
    </source>
</evidence>
<dbReference type="Pfam" id="PF17772">
    <property type="entry name" value="zf-MYST"/>
    <property type="match status" value="1"/>
</dbReference>
<evidence type="ECO:0000256" key="8">
    <source>
        <dbReference type="ARBA" id="ARBA00022679"/>
    </source>
</evidence>
<evidence type="ECO:0000256" key="12">
    <source>
        <dbReference type="ARBA" id="ARBA00022771"/>
    </source>
</evidence>
<evidence type="ECO:0000256" key="22">
    <source>
        <dbReference type="ARBA" id="ARBA00023328"/>
    </source>
</evidence>
<evidence type="ECO:0000256" key="13">
    <source>
        <dbReference type="ARBA" id="ARBA00022833"/>
    </source>
</evidence>
<dbReference type="FunFam" id="1.10.10.10:FF:000092">
    <property type="entry name" value="Histone acetyltransferase"/>
    <property type="match status" value="1"/>
</dbReference>
<dbReference type="STRING" id="8078.ENSFHEP00000033389"/>
<dbReference type="GO" id="GO:1902035">
    <property type="term" value="P:positive regulation of hematopoietic stem cell proliferation"/>
    <property type="evidence" value="ECO:0007669"/>
    <property type="project" value="UniProtKB-ARBA"/>
</dbReference>
<feature type="compositionally biased region" description="Basic and acidic residues" evidence="26">
    <location>
        <begin position="128"/>
        <end position="140"/>
    </location>
</feature>
<dbReference type="GO" id="GO:0045815">
    <property type="term" value="P:transcription initiation-coupled chromatin remodeling"/>
    <property type="evidence" value="ECO:0007669"/>
    <property type="project" value="UniProtKB-ARBA"/>
</dbReference>
<evidence type="ECO:0000256" key="9">
    <source>
        <dbReference type="ARBA" id="ARBA00022705"/>
    </source>
</evidence>
<dbReference type="GO" id="GO:0003712">
    <property type="term" value="F:transcription coregulator activity"/>
    <property type="evidence" value="ECO:0007669"/>
    <property type="project" value="TreeGrafter"/>
</dbReference>
<keyword evidence="29" id="KW-1185">Reference proteome</keyword>
<dbReference type="InterPro" id="IPR002717">
    <property type="entry name" value="HAT_MYST-type"/>
</dbReference>
<evidence type="ECO:0000256" key="6">
    <source>
        <dbReference type="ARBA" id="ARBA00022499"/>
    </source>
</evidence>
<dbReference type="Gene3D" id="3.40.630.30">
    <property type="match status" value="1"/>
</dbReference>
<feature type="compositionally biased region" description="Low complexity" evidence="26">
    <location>
        <begin position="77"/>
        <end position="95"/>
    </location>
</feature>
<evidence type="ECO:0000256" key="18">
    <source>
        <dbReference type="ARBA" id="ARBA00023163"/>
    </source>
</evidence>
<dbReference type="Ensembl" id="ENSFHET00000027657.1">
    <property type="protein sequence ID" value="ENSFHEP00000033389.1"/>
    <property type="gene ID" value="ENSFHEG00000020580.1"/>
</dbReference>
<evidence type="ECO:0000256" key="15">
    <source>
        <dbReference type="ARBA" id="ARBA00022853"/>
    </source>
</evidence>
<evidence type="ECO:0000256" key="23">
    <source>
        <dbReference type="PIRSR" id="PIRSR602717-51"/>
    </source>
</evidence>
<dbReference type="Proteomes" id="UP000265000">
    <property type="component" value="Unplaced"/>
</dbReference>
<evidence type="ECO:0000256" key="24">
    <source>
        <dbReference type="PROSITE-ProRule" id="PRU01143"/>
    </source>
</evidence>
<dbReference type="GO" id="GO:0045935">
    <property type="term" value="P:positive regulation of nucleobase-containing compound metabolic process"/>
    <property type="evidence" value="ECO:0007669"/>
    <property type="project" value="UniProtKB-ARBA"/>
</dbReference>
<evidence type="ECO:0000313" key="28">
    <source>
        <dbReference type="Ensembl" id="ENSFHEP00000033389.1"/>
    </source>
</evidence>
<keyword evidence="21" id="KW-0012">Acyltransferase</keyword>
<dbReference type="FunFam" id="4.10.320.30:FF:000002">
    <property type="entry name" value="Histone acetyltransferase"/>
    <property type="match status" value="1"/>
</dbReference>
<dbReference type="GO" id="GO:0005829">
    <property type="term" value="C:cytosol"/>
    <property type="evidence" value="ECO:0007669"/>
    <property type="project" value="UniProtKB-SubCell"/>
</dbReference>
<evidence type="ECO:0000256" key="25">
    <source>
        <dbReference type="RuleBase" id="RU361211"/>
    </source>
</evidence>
<dbReference type="FunFam" id="3.30.60.60:FF:000001">
    <property type="entry name" value="Histone acetyltransferase"/>
    <property type="match status" value="1"/>
</dbReference>
<comment type="subcellular location">
    <subcellularLocation>
        <location evidence="3">Chromosome</location>
        <location evidence="3">Centromere</location>
    </subcellularLocation>
    <subcellularLocation>
        <location evidence="2">Cytoplasm</location>
        <location evidence="2">Cytosol</location>
    </subcellularLocation>
    <subcellularLocation>
        <location evidence="1 25">Nucleus</location>
    </subcellularLocation>
</comment>
<dbReference type="SUPFAM" id="SSF103637">
    <property type="entry name" value="CCHHC domain"/>
    <property type="match status" value="1"/>
</dbReference>
<evidence type="ECO:0000256" key="1">
    <source>
        <dbReference type="ARBA" id="ARBA00004123"/>
    </source>
</evidence>
<proteinExistence type="inferred from homology"/>
<feature type="region of interest" description="Disordered" evidence="26">
    <location>
        <begin position="1"/>
        <end position="169"/>
    </location>
</feature>
<dbReference type="FunFam" id="3.40.630.30:FF:000001">
    <property type="entry name" value="Histone acetyltransferase"/>
    <property type="match status" value="1"/>
</dbReference>
<keyword evidence="17" id="KW-0805">Transcription regulation</keyword>
<dbReference type="Gene3D" id="4.10.320.30">
    <property type="match status" value="1"/>
</dbReference>
<feature type="compositionally biased region" description="Basic and acidic residues" evidence="26">
    <location>
        <begin position="252"/>
        <end position="274"/>
    </location>
</feature>
<dbReference type="GO" id="GO:0006357">
    <property type="term" value="P:regulation of transcription by RNA polymerase II"/>
    <property type="evidence" value="ECO:0007669"/>
    <property type="project" value="TreeGrafter"/>
</dbReference>
<dbReference type="PROSITE" id="PS51726">
    <property type="entry name" value="MYST_HAT"/>
    <property type="match status" value="1"/>
</dbReference>
<evidence type="ECO:0000256" key="3">
    <source>
        <dbReference type="ARBA" id="ARBA00004584"/>
    </source>
</evidence>
<dbReference type="Pfam" id="PF01853">
    <property type="entry name" value="MOZ_SAS"/>
    <property type="match status" value="1"/>
</dbReference>
<evidence type="ECO:0000256" key="19">
    <source>
        <dbReference type="ARBA" id="ARBA00023204"/>
    </source>
</evidence>
<evidence type="ECO:0000256" key="5">
    <source>
        <dbReference type="ARBA" id="ARBA00022490"/>
    </source>
</evidence>
<feature type="active site" description="Proton donor/acceptor" evidence="23">
    <location>
        <position position="536"/>
    </location>
</feature>
<dbReference type="GO" id="GO:0036409">
    <property type="term" value="C:histone H3-K14 acetyltransferase complex"/>
    <property type="evidence" value="ECO:0007669"/>
    <property type="project" value="UniProtKB-ARBA"/>
</dbReference>
<dbReference type="PANTHER" id="PTHR10615">
    <property type="entry name" value="HISTONE ACETYLTRANSFERASE"/>
    <property type="match status" value="1"/>
</dbReference>
<keyword evidence="22" id="KW-0137">Centromere</keyword>
<protein>
    <recommendedName>
        <fullName evidence="25">Histone acetyltransferase</fullName>
        <ecNumber evidence="25">2.3.1.48</ecNumber>
    </recommendedName>
</protein>
<keyword evidence="19" id="KW-0234">DNA repair</keyword>
<dbReference type="GO" id="GO:0010485">
    <property type="term" value="F:histone H4 acetyltransferase activity"/>
    <property type="evidence" value="ECO:0007669"/>
    <property type="project" value="TreeGrafter"/>
</dbReference>
<keyword evidence="10" id="KW-0479">Metal-binding</keyword>
<evidence type="ECO:0000256" key="20">
    <source>
        <dbReference type="ARBA" id="ARBA00023242"/>
    </source>
</evidence>
<feature type="compositionally biased region" description="Polar residues" evidence="26">
    <location>
        <begin position="42"/>
        <end position="67"/>
    </location>
</feature>
<comment type="similarity">
    <text evidence="4 25">Belongs to the MYST (SAS/MOZ) family.</text>
</comment>
<keyword evidence="14" id="KW-0832">Ubl conjugation</keyword>
<dbReference type="SUPFAM" id="SSF55729">
    <property type="entry name" value="Acyl-CoA N-acyltransferases (Nat)"/>
    <property type="match status" value="1"/>
</dbReference>
<feature type="compositionally biased region" description="Low complexity" evidence="26">
    <location>
        <begin position="148"/>
        <end position="169"/>
    </location>
</feature>
<reference evidence="28" key="1">
    <citation type="submission" date="2025-08" db="UniProtKB">
        <authorList>
            <consortium name="Ensembl"/>
        </authorList>
    </citation>
    <scope>IDENTIFICATION</scope>
</reference>
<feature type="compositionally biased region" description="Basic and acidic residues" evidence="26">
    <location>
        <begin position="286"/>
        <end position="295"/>
    </location>
</feature>
<keyword evidence="8" id="KW-0808">Transferase</keyword>
<dbReference type="AlphaFoldDB" id="A0A3Q2QZB0"/>
<keyword evidence="13" id="KW-0862">Zinc</keyword>
<dbReference type="InterPro" id="IPR016181">
    <property type="entry name" value="Acyl_CoA_acyltransferase"/>
</dbReference>
<evidence type="ECO:0000256" key="26">
    <source>
        <dbReference type="SAM" id="MobiDB-lite"/>
    </source>
</evidence>
<evidence type="ECO:0000256" key="21">
    <source>
        <dbReference type="ARBA" id="ARBA00023315"/>
    </source>
</evidence>
<keyword evidence="12 24" id="KW-0863">Zinc-finger</keyword>
<evidence type="ECO:0000313" key="29">
    <source>
        <dbReference type="Proteomes" id="UP000265000"/>
    </source>
</evidence>
<feature type="compositionally biased region" description="Basic and acidic residues" evidence="26">
    <location>
        <begin position="305"/>
        <end position="322"/>
    </location>
</feature>
<sequence>MGFYGHPMRTAGSSSDGTEDSDFSTDLEHAEAAERAHKRSNTRLTRASLRLSQSSQDNCTVLRSSSPAAPAQDEGPDSAAESAAPSVAASVFSSGRRITRSQQGAANTKAKKYPLRQSRSSGSDTEANDGKQGAERDETPPRTPTGNAPSSESDIEASSPSNDHGSSSNNIVVSQEEDERLAKELSLKEAAAHDLSHRPKRRRFHESYNFNMKCPTPGCNSLGHLTGRHERHFSISGCPLYHNLSADECKGKATTRDKQAEERALSHRQDENRHSTRNQAPTEGQLRYKDKVTELRRKRNSGLNKEQKDKYTEHRQSHGTSREPLLENITSDYDLELFRKAQARASDDLEKLRLAGQVSEGSNMIKTIVFGRFELDTWYHSPYPEEYARLGRLYMCEFCLKYMKSETILRRHMAKCVWKHPPGDEIYRKGNISVFEVDGKKNKIYCQNLCLLAKLFLDHKTLYYDVEPFLFYVMTEADNTGCHLVGYFSKEKNSFLNYNVSCILTMPQYMRQGYGKMLIDFSYLLSKVEEKVGSPERPLSDLGLISYRSYWKDVLLRYLNNFQGKEISIKEISQETAVNPVDIVSTLQSLQMLKYWKGKHLVLKRQDLIDDWKAKETKRGNGKTIDPTALKWTPPKGT</sequence>
<keyword evidence="7" id="KW-0597">Phosphoprotein</keyword>